<evidence type="ECO:0000259" key="1">
    <source>
        <dbReference type="SMART" id="SM00507"/>
    </source>
</evidence>
<dbReference type="CDD" id="cd00085">
    <property type="entry name" value="HNHc"/>
    <property type="match status" value="1"/>
</dbReference>
<reference evidence="2 3" key="1">
    <citation type="submission" date="2023-03" db="EMBL/GenBank/DDBJ databases">
        <title>YIM 133296 draft genome.</title>
        <authorList>
            <person name="Xiong L."/>
        </authorList>
    </citation>
    <scope>NUCLEOTIDE SEQUENCE [LARGE SCALE GENOMIC DNA]</scope>
    <source>
        <strain evidence="2 3">YIM 133296</strain>
    </source>
</reference>
<name>A0ABT6C9Z4_9MICO</name>
<dbReference type="InterPro" id="IPR003615">
    <property type="entry name" value="HNH_nuc"/>
</dbReference>
<evidence type="ECO:0000313" key="3">
    <source>
        <dbReference type="Proteomes" id="UP001528912"/>
    </source>
</evidence>
<sequence>MAVQTYAEPAPARVLLDAAREAAATLGPATDLPAPWGLPDAELEELLALAGSIRSAVERVEVSAVREGVRRGLHRGQGFGVVDWVRLVQSRAGLAPDPSHAARLNRVAALPDQAAGQPVWEAFCAATVGLGKADQLARFVADTAPVAEPSDLHDTVTVLTEAASDSSGESGLTPGELHAAVRRAGLLLKPERDLAREQDAARRGRALHRAAGPAGLTAYHLLLDPDASAVIDAAVAGLSEPVTGLDGEPDPRTAATRRADALVEVVRRGAGNPEGMPQTPKAQVVVTISYDQLEKGITGAGVTATDQVLSAADVRRLACDAGIIPMVLGSRGEVLDVGREQRLFSTAQRRALRQRDRGCTYPGCTIPAPWCDAHHVLWWSRGGTSSLDNAALLCGRHHTLVHQRDLTATVTDTGVTWHRGDP</sequence>
<keyword evidence="3" id="KW-1185">Reference proteome</keyword>
<dbReference type="EMBL" id="JAROAV010000038">
    <property type="protein sequence ID" value="MDF8265725.1"/>
    <property type="molecule type" value="Genomic_DNA"/>
</dbReference>
<feature type="domain" description="HNH nuclease" evidence="1">
    <location>
        <begin position="347"/>
        <end position="399"/>
    </location>
</feature>
<dbReference type="SMART" id="SM00507">
    <property type="entry name" value="HNHc"/>
    <property type="match status" value="1"/>
</dbReference>
<dbReference type="Gene3D" id="1.10.30.50">
    <property type="match status" value="1"/>
</dbReference>
<dbReference type="Proteomes" id="UP001528912">
    <property type="component" value="Unassembled WGS sequence"/>
</dbReference>
<gene>
    <name evidence="2" type="ORF">P4R38_15875</name>
</gene>
<proteinExistence type="predicted"/>
<protein>
    <submittedName>
        <fullName evidence="2">DUF222 domain-containing protein</fullName>
    </submittedName>
</protein>
<comment type="caution">
    <text evidence="2">The sequence shown here is derived from an EMBL/GenBank/DDBJ whole genome shotgun (WGS) entry which is preliminary data.</text>
</comment>
<accession>A0ABT6C9Z4</accession>
<organism evidence="2 3">
    <name type="scientific">Luteipulveratus flavus</name>
    <dbReference type="NCBI Taxonomy" id="3031728"/>
    <lineage>
        <taxon>Bacteria</taxon>
        <taxon>Bacillati</taxon>
        <taxon>Actinomycetota</taxon>
        <taxon>Actinomycetes</taxon>
        <taxon>Micrococcales</taxon>
        <taxon>Dermacoccaceae</taxon>
        <taxon>Luteipulveratus</taxon>
    </lineage>
</organism>
<dbReference type="Pfam" id="PF02720">
    <property type="entry name" value="DUF222"/>
    <property type="match status" value="1"/>
</dbReference>
<evidence type="ECO:0000313" key="2">
    <source>
        <dbReference type="EMBL" id="MDF8265725.1"/>
    </source>
</evidence>
<dbReference type="RefSeq" id="WP_277193025.1">
    <property type="nucleotide sequence ID" value="NZ_JAROAV010000038.1"/>
</dbReference>
<dbReference type="InterPro" id="IPR003870">
    <property type="entry name" value="DUF222"/>
</dbReference>